<feature type="compositionally biased region" description="Basic and acidic residues" evidence="1">
    <location>
        <begin position="137"/>
        <end position="147"/>
    </location>
</feature>
<evidence type="ECO:0000313" key="2">
    <source>
        <dbReference type="EMBL" id="MDQ0339897.1"/>
    </source>
</evidence>
<keyword evidence="3" id="KW-1185">Reference proteome</keyword>
<protein>
    <submittedName>
        <fullName evidence="2">Flagellar operon protein (TIGR03826 family)</fullName>
    </submittedName>
</protein>
<dbReference type="EMBL" id="JAUSUQ010000010">
    <property type="protein sequence ID" value="MDQ0339897.1"/>
    <property type="molecule type" value="Genomic_DNA"/>
</dbReference>
<dbReference type="RefSeq" id="WP_307340591.1">
    <property type="nucleotide sequence ID" value="NZ_JAUSUQ010000010.1"/>
</dbReference>
<dbReference type="Proteomes" id="UP001232445">
    <property type="component" value="Unassembled WGS sequence"/>
</dbReference>
<evidence type="ECO:0000313" key="3">
    <source>
        <dbReference type="Proteomes" id="UP001232445"/>
    </source>
</evidence>
<reference evidence="2 3" key="1">
    <citation type="submission" date="2023-07" db="EMBL/GenBank/DDBJ databases">
        <title>Genomic Encyclopedia of Type Strains, Phase IV (KMG-IV): sequencing the most valuable type-strain genomes for metagenomic binning, comparative biology and taxonomic classification.</title>
        <authorList>
            <person name="Goeker M."/>
        </authorList>
    </citation>
    <scope>NUCLEOTIDE SEQUENCE [LARGE SCALE GENOMIC DNA]</scope>
    <source>
        <strain evidence="2 3">DSM 17740</strain>
    </source>
</reference>
<organism evidence="2 3">
    <name type="scientific">Caldalkalibacillus uzonensis</name>
    <dbReference type="NCBI Taxonomy" id="353224"/>
    <lineage>
        <taxon>Bacteria</taxon>
        <taxon>Bacillati</taxon>
        <taxon>Bacillota</taxon>
        <taxon>Bacilli</taxon>
        <taxon>Bacillales</taxon>
        <taxon>Bacillaceae</taxon>
        <taxon>Caldalkalibacillus</taxon>
    </lineage>
</organism>
<keyword evidence="2" id="KW-0282">Flagellum</keyword>
<accession>A0ABU0CUU9</accession>
<feature type="region of interest" description="Disordered" evidence="1">
    <location>
        <begin position="112"/>
        <end position="147"/>
    </location>
</feature>
<proteinExistence type="predicted"/>
<comment type="caution">
    <text evidence="2">The sequence shown here is derived from an EMBL/GenBank/DDBJ whole genome shotgun (WGS) entry which is preliminary data.</text>
</comment>
<name>A0ABU0CUU9_9BACI</name>
<gene>
    <name evidence="2" type="ORF">J2S00_002692</name>
</gene>
<evidence type="ECO:0000256" key="1">
    <source>
        <dbReference type="SAM" id="MobiDB-lite"/>
    </source>
</evidence>
<sequence>MAQLENCPRCGTLFVRTVRKVCPQCHQEIEQQYRIVYDFLRRKENREATIYETSEQTGVSVAQIKEFIRQGRLQLKDLPNMGYPCESCGTLIQEGRLCKSCRERLISEMGKLNASEGENSTPSHSRDYKHAKGYRQLKADDKQRRGR</sequence>
<dbReference type="InterPro" id="IPR022258">
    <property type="entry name" value="Flagellar_operon_YvyF"/>
</dbReference>
<keyword evidence="2" id="KW-0966">Cell projection</keyword>
<keyword evidence="2" id="KW-0969">Cilium</keyword>
<dbReference type="NCBIfam" id="TIGR03826">
    <property type="entry name" value="YvyF"/>
    <property type="match status" value="1"/>
</dbReference>